<protein>
    <submittedName>
        <fullName evidence="1">Uncharacterized protein</fullName>
    </submittedName>
</protein>
<sequence length="181" mass="19883">MLPAGDEQFMEGKDLQCFSSTWIFSFKDTVDLDREESSKNIGRTRHPVSPVWGGLWVMYCPTSTSGDVLVTSQHRFSEAKIICCMTGARYHLVPKTISPHFSLACHIPFAPSFLSSPSSCYLDNPTESSCTVGTDPLGPTQYINSPLANLLPLLPYPLLAIPSDGITLNPSPALSSFQLYY</sequence>
<name>A0A9P5U3P4_9AGAR</name>
<evidence type="ECO:0000313" key="2">
    <source>
        <dbReference type="Proteomes" id="UP000772434"/>
    </source>
</evidence>
<keyword evidence="2" id="KW-1185">Reference proteome</keyword>
<reference evidence="1" key="1">
    <citation type="submission" date="2020-11" db="EMBL/GenBank/DDBJ databases">
        <authorList>
            <consortium name="DOE Joint Genome Institute"/>
            <person name="Ahrendt S."/>
            <person name="Riley R."/>
            <person name="Andreopoulos W."/>
            <person name="Labutti K."/>
            <person name="Pangilinan J."/>
            <person name="Ruiz-Duenas F.J."/>
            <person name="Barrasa J.M."/>
            <person name="Sanchez-Garcia M."/>
            <person name="Camarero S."/>
            <person name="Miyauchi S."/>
            <person name="Serrano A."/>
            <person name="Linde D."/>
            <person name="Babiker R."/>
            <person name="Drula E."/>
            <person name="Ayuso-Fernandez I."/>
            <person name="Pacheco R."/>
            <person name="Padilla G."/>
            <person name="Ferreira P."/>
            <person name="Barriuso J."/>
            <person name="Kellner H."/>
            <person name="Castanera R."/>
            <person name="Alfaro M."/>
            <person name="Ramirez L."/>
            <person name="Pisabarro A.G."/>
            <person name="Kuo A."/>
            <person name="Tritt A."/>
            <person name="Lipzen A."/>
            <person name="He G."/>
            <person name="Yan M."/>
            <person name="Ng V."/>
            <person name="Cullen D."/>
            <person name="Martin F."/>
            <person name="Rosso M.-N."/>
            <person name="Henrissat B."/>
            <person name="Hibbett D."/>
            <person name="Martinez A.T."/>
            <person name="Grigoriev I.V."/>
        </authorList>
    </citation>
    <scope>NUCLEOTIDE SEQUENCE</scope>
    <source>
        <strain evidence="1">AH 40177</strain>
    </source>
</reference>
<evidence type="ECO:0000313" key="1">
    <source>
        <dbReference type="EMBL" id="KAF9063933.1"/>
    </source>
</evidence>
<organism evidence="1 2">
    <name type="scientific">Rhodocollybia butyracea</name>
    <dbReference type="NCBI Taxonomy" id="206335"/>
    <lineage>
        <taxon>Eukaryota</taxon>
        <taxon>Fungi</taxon>
        <taxon>Dikarya</taxon>
        <taxon>Basidiomycota</taxon>
        <taxon>Agaricomycotina</taxon>
        <taxon>Agaricomycetes</taxon>
        <taxon>Agaricomycetidae</taxon>
        <taxon>Agaricales</taxon>
        <taxon>Marasmiineae</taxon>
        <taxon>Omphalotaceae</taxon>
        <taxon>Rhodocollybia</taxon>
    </lineage>
</organism>
<proteinExistence type="predicted"/>
<dbReference type="Proteomes" id="UP000772434">
    <property type="component" value="Unassembled WGS sequence"/>
</dbReference>
<comment type="caution">
    <text evidence="1">The sequence shown here is derived from an EMBL/GenBank/DDBJ whole genome shotgun (WGS) entry which is preliminary data.</text>
</comment>
<dbReference type="EMBL" id="JADNRY010000135">
    <property type="protein sequence ID" value="KAF9063933.1"/>
    <property type="molecule type" value="Genomic_DNA"/>
</dbReference>
<gene>
    <name evidence="1" type="ORF">BDP27DRAFT_208687</name>
</gene>
<dbReference type="AlphaFoldDB" id="A0A9P5U3P4"/>
<accession>A0A9P5U3P4</accession>